<dbReference type="GO" id="GO:0003677">
    <property type="term" value="F:DNA binding"/>
    <property type="evidence" value="ECO:0007669"/>
    <property type="project" value="TreeGrafter"/>
</dbReference>
<gene>
    <name evidence="2" type="ORF">DJ70_07825</name>
</gene>
<name>A0A256IJV9_9EURY</name>
<evidence type="ECO:0000313" key="2">
    <source>
        <dbReference type="EMBL" id="OYR56804.1"/>
    </source>
</evidence>
<dbReference type="Pfam" id="PF00270">
    <property type="entry name" value="DEAD"/>
    <property type="match status" value="1"/>
</dbReference>
<dbReference type="Proteomes" id="UP000216308">
    <property type="component" value="Unassembled WGS sequence"/>
</dbReference>
<dbReference type="InterPro" id="IPR052511">
    <property type="entry name" value="ATP-dep_Helicase"/>
</dbReference>
<evidence type="ECO:0000313" key="3">
    <source>
        <dbReference type="Proteomes" id="UP000216308"/>
    </source>
</evidence>
<dbReference type="EMBL" id="NHPJ01000079">
    <property type="protein sequence ID" value="OYR56804.1"/>
    <property type="molecule type" value="Genomic_DNA"/>
</dbReference>
<dbReference type="OrthoDB" id="372104at2157"/>
<dbReference type="GO" id="GO:0140097">
    <property type="term" value="F:catalytic activity, acting on DNA"/>
    <property type="evidence" value="ECO:0007669"/>
    <property type="project" value="UniProtKB-ARBA"/>
</dbReference>
<evidence type="ECO:0000259" key="1">
    <source>
        <dbReference type="PROSITE" id="PS51192"/>
    </source>
</evidence>
<dbReference type="AlphaFoldDB" id="A0A256IJV9"/>
<dbReference type="PANTHER" id="PTHR47962:SF5">
    <property type="entry name" value="ATP-DEPENDENT HELICASE LHR-RELATED"/>
    <property type="match status" value="1"/>
</dbReference>
<dbReference type="Gene3D" id="3.40.50.300">
    <property type="entry name" value="P-loop containing nucleotide triphosphate hydrolases"/>
    <property type="match status" value="1"/>
</dbReference>
<reference evidence="2 3" key="1">
    <citation type="journal article" date="2014" name="Front. Microbiol.">
        <title>Population and genomic analysis of the genus Halorubrum.</title>
        <authorList>
            <person name="Fullmer M.S."/>
            <person name="Soucy S.M."/>
            <person name="Swithers K.S."/>
            <person name="Makkay A.M."/>
            <person name="Wheeler R."/>
            <person name="Ventosa A."/>
            <person name="Gogarten J.P."/>
            <person name="Papke R.T."/>
        </authorList>
    </citation>
    <scope>NUCLEOTIDE SEQUENCE [LARGE SCALE GENOMIC DNA]</scope>
    <source>
        <strain evidence="2 3">Cb34</strain>
    </source>
</reference>
<dbReference type="InterPro" id="IPR011545">
    <property type="entry name" value="DEAD/DEAH_box_helicase_dom"/>
</dbReference>
<dbReference type="GO" id="GO:0005524">
    <property type="term" value="F:ATP binding"/>
    <property type="evidence" value="ECO:0007669"/>
    <property type="project" value="InterPro"/>
</dbReference>
<accession>A0A256IJV9</accession>
<dbReference type="RefSeq" id="WP_143420960.1">
    <property type="nucleotide sequence ID" value="NZ_NHPJ01000079.1"/>
</dbReference>
<comment type="caution">
    <text evidence="2">The sequence shown here is derived from an EMBL/GenBank/DDBJ whole genome shotgun (WGS) entry which is preliminary data.</text>
</comment>
<sequence>MTDGGDETTEGAAAETRARRLLRDVGADRDWGFDPETVAIDDAGVLEHLSPVVRRWWVERFGAHVAANGGLFTPPQRGAIPHVAADRSCLVAAPTGSGKTLAAFTAVLDDLFARDRAGDLENAVYCLYVSPLKSLANDVERNLESPLAALSERIAASEGSDGDAPDV</sequence>
<dbReference type="PROSITE" id="PS51192">
    <property type="entry name" value="HELICASE_ATP_BIND_1"/>
    <property type="match status" value="1"/>
</dbReference>
<dbReference type="PANTHER" id="PTHR47962">
    <property type="entry name" value="ATP-DEPENDENT HELICASE LHR-RELATED-RELATED"/>
    <property type="match status" value="1"/>
</dbReference>
<dbReference type="InterPro" id="IPR027417">
    <property type="entry name" value="P-loop_NTPase"/>
</dbReference>
<proteinExistence type="predicted"/>
<dbReference type="GO" id="GO:0016887">
    <property type="term" value="F:ATP hydrolysis activity"/>
    <property type="evidence" value="ECO:0007669"/>
    <property type="project" value="TreeGrafter"/>
</dbReference>
<protein>
    <recommendedName>
        <fullName evidence="1">Helicase ATP-binding domain-containing protein</fullName>
    </recommendedName>
</protein>
<dbReference type="InterPro" id="IPR014001">
    <property type="entry name" value="Helicase_ATP-bd"/>
</dbReference>
<dbReference type="GO" id="GO:0120545">
    <property type="term" value="F:nucleic acid conformation isomerase activity"/>
    <property type="evidence" value="ECO:0007669"/>
    <property type="project" value="UniProtKB-ARBA"/>
</dbReference>
<feature type="domain" description="Helicase ATP-binding" evidence="1">
    <location>
        <begin position="80"/>
        <end position="167"/>
    </location>
</feature>
<feature type="non-terminal residue" evidence="2">
    <location>
        <position position="167"/>
    </location>
</feature>
<dbReference type="SUPFAM" id="SSF52540">
    <property type="entry name" value="P-loop containing nucleoside triphosphate hydrolases"/>
    <property type="match status" value="1"/>
</dbReference>
<organism evidence="2 3">
    <name type="scientific">Halorubrum halodurans</name>
    <dbReference type="NCBI Taxonomy" id="1383851"/>
    <lineage>
        <taxon>Archaea</taxon>
        <taxon>Methanobacteriati</taxon>
        <taxon>Methanobacteriota</taxon>
        <taxon>Stenosarchaea group</taxon>
        <taxon>Halobacteria</taxon>
        <taxon>Halobacteriales</taxon>
        <taxon>Haloferacaceae</taxon>
        <taxon>Halorubrum</taxon>
    </lineage>
</organism>
<keyword evidence="3" id="KW-1185">Reference proteome</keyword>